<dbReference type="PRINTS" id="PR00297">
    <property type="entry name" value="CHAPERONIN10"/>
</dbReference>
<evidence type="ECO:0000256" key="1">
    <source>
        <dbReference type="ARBA" id="ARBA00006975"/>
    </source>
</evidence>
<dbReference type="SMART" id="SM00883">
    <property type="entry name" value="Cpn10"/>
    <property type="match status" value="1"/>
</dbReference>
<comment type="similarity">
    <text evidence="1 3">Belongs to the GroES chaperonin family.</text>
</comment>
<name>A0A926DSX7_9FIRM</name>
<keyword evidence="2 3" id="KW-0143">Chaperone</keyword>
<keyword evidence="5" id="KW-1185">Reference proteome</keyword>
<dbReference type="Pfam" id="PF00166">
    <property type="entry name" value="Cpn10"/>
    <property type="match status" value="1"/>
</dbReference>
<dbReference type="InterPro" id="IPR037124">
    <property type="entry name" value="Chaperonin_GroES_sf"/>
</dbReference>
<evidence type="ECO:0000256" key="2">
    <source>
        <dbReference type="ARBA" id="ARBA00023186"/>
    </source>
</evidence>
<gene>
    <name evidence="4" type="ORF">H8730_03960</name>
</gene>
<dbReference type="AlphaFoldDB" id="A0A926DSX7"/>
<dbReference type="InterPro" id="IPR011032">
    <property type="entry name" value="GroES-like_sf"/>
</dbReference>
<dbReference type="Proteomes" id="UP000657006">
    <property type="component" value="Unassembled WGS sequence"/>
</dbReference>
<dbReference type="RefSeq" id="WP_177719331.1">
    <property type="nucleotide sequence ID" value="NZ_JACRSQ010000004.1"/>
</dbReference>
<dbReference type="CDD" id="cd00320">
    <property type="entry name" value="cpn10"/>
    <property type="match status" value="1"/>
</dbReference>
<dbReference type="InterPro" id="IPR020818">
    <property type="entry name" value="Chaperonin_GroES"/>
</dbReference>
<organism evidence="4 5">
    <name type="scientific">Bianquea renquensis</name>
    <dbReference type="NCBI Taxonomy" id="2763661"/>
    <lineage>
        <taxon>Bacteria</taxon>
        <taxon>Bacillati</taxon>
        <taxon>Bacillota</taxon>
        <taxon>Clostridia</taxon>
        <taxon>Eubacteriales</taxon>
        <taxon>Bianqueaceae</taxon>
        <taxon>Bianquea</taxon>
    </lineage>
</organism>
<comment type="caution">
    <text evidence="4">The sequence shown here is derived from an EMBL/GenBank/DDBJ whole genome shotgun (WGS) entry which is preliminary data.</text>
</comment>
<reference evidence="4" key="1">
    <citation type="submission" date="2020-08" db="EMBL/GenBank/DDBJ databases">
        <title>Genome public.</title>
        <authorList>
            <person name="Liu C."/>
            <person name="Sun Q."/>
        </authorList>
    </citation>
    <scope>NUCLEOTIDE SEQUENCE</scope>
    <source>
        <strain evidence="4">NSJ-32</strain>
    </source>
</reference>
<comment type="subunit">
    <text evidence="3">Heptamer of 7 subunits arranged in a ring.</text>
</comment>
<protein>
    <recommendedName>
        <fullName evidence="3">10 kDa chaperonin</fullName>
    </recommendedName>
</protein>
<accession>A0A926DSX7</accession>
<sequence>MKVKPLKDNILVKMIENEETSPNGIILTGAARGESNLAEVIETPEIFGEDQEILLRGETVMVTPHCGTEVKVDGETYRMVSYHDILAVFEK</sequence>
<proteinExistence type="inferred from homology"/>
<dbReference type="GO" id="GO:0044183">
    <property type="term" value="F:protein folding chaperone"/>
    <property type="evidence" value="ECO:0007669"/>
    <property type="project" value="InterPro"/>
</dbReference>
<comment type="function">
    <text evidence="3">Together with the chaperonin GroEL, plays an essential role in assisting protein folding. The GroEL-GroES system forms a nano-cage that allows encapsulation of the non-native substrate proteins and provides a physical environment optimized to promote and accelerate protein folding. GroES binds to the apical surface of the GroEL ring, thereby capping the opening of the GroEL channel.</text>
</comment>
<evidence type="ECO:0000313" key="5">
    <source>
        <dbReference type="Proteomes" id="UP000657006"/>
    </source>
</evidence>
<dbReference type="EMBL" id="JACRSQ010000004">
    <property type="protein sequence ID" value="MBC8542700.1"/>
    <property type="molecule type" value="Genomic_DNA"/>
</dbReference>
<evidence type="ECO:0000256" key="3">
    <source>
        <dbReference type="RuleBase" id="RU000535"/>
    </source>
</evidence>
<evidence type="ECO:0000313" key="4">
    <source>
        <dbReference type="EMBL" id="MBC8542700.1"/>
    </source>
</evidence>
<dbReference type="Gene3D" id="2.30.33.40">
    <property type="entry name" value="GroES chaperonin"/>
    <property type="match status" value="1"/>
</dbReference>
<dbReference type="GO" id="GO:0005524">
    <property type="term" value="F:ATP binding"/>
    <property type="evidence" value="ECO:0007669"/>
    <property type="project" value="InterPro"/>
</dbReference>
<dbReference type="SUPFAM" id="SSF50129">
    <property type="entry name" value="GroES-like"/>
    <property type="match status" value="1"/>
</dbReference>